<evidence type="ECO:0000256" key="3">
    <source>
        <dbReference type="SAM" id="SignalP"/>
    </source>
</evidence>
<organism evidence="4 5">
    <name type="scientific">Roseomonas acroporae</name>
    <dbReference type="NCBI Taxonomy" id="2937791"/>
    <lineage>
        <taxon>Bacteria</taxon>
        <taxon>Pseudomonadati</taxon>
        <taxon>Pseudomonadota</taxon>
        <taxon>Alphaproteobacteria</taxon>
        <taxon>Acetobacterales</taxon>
        <taxon>Roseomonadaceae</taxon>
        <taxon>Roseomonas</taxon>
    </lineage>
</organism>
<reference evidence="4" key="1">
    <citation type="submission" date="2022-04" db="EMBL/GenBank/DDBJ databases">
        <title>Roseomonas acroporae sp. nov., isolated from coral Acropora digitifera.</title>
        <authorList>
            <person name="Sun H."/>
        </authorList>
    </citation>
    <scope>NUCLEOTIDE SEQUENCE</scope>
    <source>
        <strain evidence="4">NAR14</strain>
    </source>
</reference>
<protein>
    <submittedName>
        <fullName evidence="4">Type IV secretion system protein</fullName>
    </submittedName>
</protein>
<feature type="region of interest" description="Disordered" evidence="2">
    <location>
        <begin position="217"/>
        <end position="241"/>
    </location>
</feature>
<keyword evidence="1" id="KW-0175">Coiled coil</keyword>
<feature type="signal peptide" evidence="3">
    <location>
        <begin position="1"/>
        <end position="29"/>
    </location>
</feature>
<dbReference type="Proteomes" id="UP001139516">
    <property type="component" value="Unassembled WGS sequence"/>
</dbReference>
<evidence type="ECO:0000313" key="4">
    <source>
        <dbReference type="EMBL" id="MCK8786872.1"/>
    </source>
</evidence>
<dbReference type="EMBL" id="JALPRX010000099">
    <property type="protein sequence ID" value="MCK8786872.1"/>
    <property type="molecule type" value="Genomic_DNA"/>
</dbReference>
<evidence type="ECO:0000256" key="1">
    <source>
        <dbReference type="SAM" id="Coils"/>
    </source>
</evidence>
<keyword evidence="5" id="KW-1185">Reference proteome</keyword>
<gene>
    <name evidence="4" type="ORF">M0638_21085</name>
</gene>
<evidence type="ECO:0000256" key="2">
    <source>
        <dbReference type="SAM" id="MobiDB-lite"/>
    </source>
</evidence>
<feature type="coiled-coil region" evidence="1">
    <location>
        <begin position="46"/>
        <end position="80"/>
    </location>
</feature>
<comment type="caution">
    <text evidence="4">The sequence shown here is derived from an EMBL/GenBank/DDBJ whole genome shotgun (WGS) entry which is preliminary data.</text>
</comment>
<feature type="chain" id="PRO_5040851646" evidence="3">
    <location>
        <begin position="30"/>
        <end position="241"/>
    </location>
</feature>
<dbReference type="RefSeq" id="WP_248668978.1">
    <property type="nucleotide sequence ID" value="NZ_JALPRX010000099.1"/>
</dbReference>
<evidence type="ECO:0000313" key="5">
    <source>
        <dbReference type="Proteomes" id="UP001139516"/>
    </source>
</evidence>
<dbReference type="Gene3D" id="1.20.58.430">
    <property type="entry name" value="Type IV secretion system, VirB5-domain"/>
    <property type="match status" value="1"/>
</dbReference>
<proteinExistence type="predicted"/>
<dbReference type="InterPro" id="IPR014158">
    <property type="entry name" value="T4SS_VirB5"/>
</dbReference>
<sequence length="241" mass="25735">METRLMKRTLLAGAATASLALTVPGMARAQIPVTDALANAQAQITNSQLYQQVAQAVATVRQLEQQYQQLQATYNVLAHTTSVSTYASRLGGVANGFGANQIGGAMTGVGSLAGAADQVANLRFFSSSGTDFSATEMTRRAQRLGNIQAAAMQGMQQSEQRIAGLRELMTEIDGQPDIQASAALNNRIQAEHALLSAQQQQLAQLQLMAATQQQGDLLRAEEAQRQSAERYRDSLQPLGDN</sequence>
<accession>A0A9X1YDT1</accession>
<feature type="compositionally biased region" description="Basic and acidic residues" evidence="2">
    <location>
        <begin position="218"/>
        <end position="233"/>
    </location>
</feature>
<dbReference type="InterPro" id="IPR023220">
    <property type="entry name" value="T4SS_VirB5-domain"/>
</dbReference>
<keyword evidence="3" id="KW-0732">Signal</keyword>
<dbReference type="Pfam" id="PF07996">
    <property type="entry name" value="T4SS"/>
    <property type="match status" value="1"/>
</dbReference>
<name>A0A9X1YDT1_9PROT</name>
<dbReference type="SUPFAM" id="SSF101082">
    <property type="entry name" value="Typo IV secretion system protein TraC"/>
    <property type="match status" value="1"/>
</dbReference>
<dbReference type="AlphaFoldDB" id="A0A9X1YDT1"/>